<reference evidence="1" key="1">
    <citation type="submission" date="2021-02" db="EMBL/GenBank/DDBJ databases">
        <authorList>
            <person name="Nowell W R."/>
        </authorList>
    </citation>
    <scope>NUCLEOTIDE SEQUENCE</scope>
</reference>
<proteinExistence type="predicted"/>
<name>A0A818ITZ8_9BILA</name>
<dbReference type="EMBL" id="CAJNYU010002284">
    <property type="protein sequence ID" value="CAF3530614.1"/>
    <property type="molecule type" value="Genomic_DNA"/>
</dbReference>
<accession>A0A818ITZ8</accession>
<dbReference type="Gene3D" id="3.40.50.150">
    <property type="entry name" value="Vaccinia Virus protein VP39"/>
    <property type="match status" value="1"/>
</dbReference>
<protein>
    <submittedName>
        <fullName evidence="1">Uncharacterized protein</fullName>
    </submittedName>
</protein>
<dbReference type="SUPFAM" id="SSF53335">
    <property type="entry name" value="S-adenosyl-L-methionine-dependent methyltransferases"/>
    <property type="match status" value="1"/>
</dbReference>
<gene>
    <name evidence="1" type="ORF">FME351_LOCUS18460</name>
</gene>
<sequence>MTELTNQAQQQQTSEKKDLTYWNSQWCSNKVGFHRLTMNHGKTIDMKAVLDSKHQVIGIECAQVGIETFFQENNIKYQRSYLFIIFDLFT</sequence>
<evidence type="ECO:0000313" key="2">
    <source>
        <dbReference type="Proteomes" id="UP000663869"/>
    </source>
</evidence>
<organism evidence="1 2">
    <name type="scientific">Rotaria socialis</name>
    <dbReference type="NCBI Taxonomy" id="392032"/>
    <lineage>
        <taxon>Eukaryota</taxon>
        <taxon>Metazoa</taxon>
        <taxon>Spiralia</taxon>
        <taxon>Gnathifera</taxon>
        <taxon>Rotifera</taxon>
        <taxon>Eurotatoria</taxon>
        <taxon>Bdelloidea</taxon>
        <taxon>Philodinida</taxon>
        <taxon>Philodinidae</taxon>
        <taxon>Rotaria</taxon>
    </lineage>
</organism>
<dbReference type="Proteomes" id="UP000663869">
    <property type="component" value="Unassembled WGS sequence"/>
</dbReference>
<dbReference type="AlphaFoldDB" id="A0A818ITZ8"/>
<evidence type="ECO:0000313" key="1">
    <source>
        <dbReference type="EMBL" id="CAF3530614.1"/>
    </source>
</evidence>
<comment type="caution">
    <text evidence="1">The sequence shown here is derived from an EMBL/GenBank/DDBJ whole genome shotgun (WGS) entry which is preliminary data.</text>
</comment>
<dbReference type="InterPro" id="IPR029063">
    <property type="entry name" value="SAM-dependent_MTases_sf"/>
</dbReference>